<dbReference type="eggNOG" id="COG1729">
    <property type="taxonomic scope" value="Bacteria"/>
</dbReference>
<protein>
    <submittedName>
        <fullName evidence="1">Tetratricopeptide domain protein</fullName>
    </submittedName>
</protein>
<dbReference type="STRING" id="398767.Glov_3308"/>
<dbReference type="InterPro" id="IPR019734">
    <property type="entry name" value="TPR_rpt"/>
</dbReference>
<dbReference type="KEGG" id="glo:Glov_3308"/>
<dbReference type="RefSeq" id="WP_012471338.1">
    <property type="nucleotide sequence ID" value="NC_010814.1"/>
</dbReference>
<dbReference type="InterPro" id="IPR011990">
    <property type="entry name" value="TPR-like_helical_dom_sf"/>
</dbReference>
<accession>B3EBH5</accession>
<proteinExistence type="predicted"/>
<dbReference type="HOGENOM" id="CLU_386741_0_0_7"/>
<organism evidence="1 2">
    <name type="scientific">Trichlorobacter lovleyi (strain ATCC BAA-1151 / DSM 17278 / SZ)</name>
    <name type="common">Geobacter lovleyi</name>
    <dbReference type="NCBI Taxonomy" id="398767"/>
    <lineage>
        <taxon>Bacteria</taxon>
        <taxon>Pseudomonadati</taxon>
        <taxon>Thermodesulfobacteriota</taxon>
        <taxon>Desulfuromonadia</taxon>
        <taxon>Geobacterales</taxon>
        <taxon>Geobacteraceae</taxon>
        <taxon>Trichlorobacter</taxon>
    </lineage>
</organism>
<dbReference type="eggNOG" id="COG0457">
    <property type="taxonomic scope" value="Bacteria"/>
</dbReference>
<dbReference type="Pfam" id="PF13174">
    <property type="entry name" value="TPR_6"/>
    <property type="match status" value="1"/>
</dbReference>
<sequence>MPIAVSLIAALQLRRAPYGSVALLLCLLLALIVSPRRADALIQNQIHRIEIRPKSSFTRITVKLAEEPHFRVSRIPGNRLRIRFSDTSGAPFRSLRRYSDSNIGGVLVSQRGNDALLTFAIAANRVGWRMVHVDGLPALSLDVGPLFGGSAAHPALPGRERIRNGAAKLLSNFDPPLKPEIPFVPTDRNLLKALLPDDEQRLFLAAEGALYKGKLTAAEDAFTPFAARQSRIRPLALYRLAEAQYRLQKYGPALETFREAARQWQDFLTMNPAIMFYYGDSIARSGDLPGGRQLLARLIASNADKKYAPVLLVRMADVLARQGGEGDALAIYNNVSTAFKDNKAHQIAIMKLADRAFLEATPDDYQALGATYAKIAANTADFDLREETTFKHALLEAINGPADTALDLVITYQKRFPTGVYSTVIRDIREDLVALVFQGVLWANNPAGLIRLVTDNQEFLATAVKNPGFLPAVSAAFEKAGRPLDLIALYSGLLERPWVGGDNVPYLTLQIADQAELLGDTMMARKVLQGFLQRNPAHAQTRWARERLGAIQFAAHELPAVRTGLSWLLNKQEQAAFPASYYYLGRALWDSKEYSRSAQAMELYLSAVKDMKEVPVLMGDAYYIAASSRQALGERSAAAVLLEAGLKTVSKERKDQFLYKLGELAALDGRSQQARTLFERVLNEGKDPDWQRLARQALEDDKLSRPALAPSKKK</sequence>
<dbReference type="SUPFAM" id="SSF48452">
    <property type="entry name" value="TPR-like"/>
    <property type="match status" value="2"/>
</dbReference>
<dbReference type="EMBL" id="CP001089">
    <property type="protein sequence ID" value="ACD97014.1"/>
    <property type="molecule type" value="Genomic_DNA"/>
</dbReference>
<dbReference type="AlphaFoldDB" id="B3EBH5"/>
<reference evidence="1 2" key="1">
    <citation type="submission" date="2008-05" db="EMBL/GenBank/DDBJ databases">
        <title>Complete sequence of chromosome of Geobacter lovleyi SZ.</title>
        <authorList>
            <consortium name="US DOE Joint Genome Institute"/>
            <person name="Lucas S."/>
            <person name="Copeland A."/>
            <person name="Lapidus A."/>
            <person name="Glavina del Rio T."/>
            <person name="Dalin E."/>
            <person name="Tice H."/>
            <person name="Bruce D."/>
            <person name="Goodwin L."/>
            <person name="Pitluck S."/>
            <person name="Chertkov O."/>
            <person name="Meincke L."/>
            <person name="Brettin T."/>
            <person name="Detter J.C."/>
            <person name="Han C."/>
            <person name="Tapia R."/>
            <person name="Kuske C.R."/>
            <person name="Schmutz J."/>
            <person name="Larimer F."/>
            <person name="Land M."/>
            <person name="Hauser L."/>
            <person name="Kyrpides N."/>
            <person name="Mikhailova N."/>
            <person name="Sung Y."/>
            <person name="Fletcher K.E."/>
            <person name="Ritalahti K.M."/>
            <person name="Loeffler F.E."/>
            <person name="Richardson P."/>
        </authorList>
    </citation>
    <scope>NUCLEOTIDE SEQUENCE [LARGE SCALE GENOMIC DNA]</scope>
    <source>
        <strain evidence="2">ATCC BAA-1151 / DSM 17278 / SZ</strain>
    </source>
</reference>
<dbReference type="Gene3D" id="1.25.40.10">
    <property type="entry name" value="Tetratricopeptide repeat domain"/>
    <property type="match status" value="2"/>
</dbReference>
<dbReference type="Pfam" id="PF13432">
    <property type="entry name" value="TPR_16"/>
    <property type="match status" value="1"/>
</dbReference>
<name>B3EBH5_TRIL1</name>
<dbReference type="SMART" id="SM00028">
    <property type="entry name" value="TPR"/>
    <property type="match status" value="3"/>
</dbReference>
<evidence type="ECO:0000313" key="1">
    <source>
        <dbReference type="EMBL" id="ACD97014.1"/>
    </source>
</evidence>
<evidence type="ECO:0000313" key="2">
    <source>
        <dbReference type="Proteomes" id="UP000002420"/>
    </source>
</evidence>
<dbReference type="Proteomes" id="UP000002420">
    <property type="component" value="Chromosome"/>
</dbReference>
<dbReference type="OrthoDB" id="5428062at2"/>
<keyword evidence="2" id="KW-1185">Reference proteome</keyword>
<gene>
    <name evidence="1" type="ordered locus">Glov_3308</name>
</gene>